<evidence type="ECO:0000313" key="3">
    <source>
        <dbReference type="Proteomes" id="UP000054937"/>
    </source>
</evidence>
<proteinExistence type="predicted"/>
<name>A0A0V0R5T5_PSEPJ</name>
<feature type="coiled-coil region" evidence="1">
    <location>
        <begin position="319"/>
        <end position="361"/>
    </location>
</feature>
<sequence>MSTDNQTLERILKKANDIISRSKYHLNQQNKFDEQQQFEYQINRRDKSPISPITHQKMAQISFEQYKEMQIQRKQQQKSEIFQNNKNINQIKNFDYLNSSDEEDSFYYLQKTKRDTLNNSSEKSNKTAQFQFQSGNTNKIQQNSNQNLKNYINNSNNNQSNNNSNNLKFEQILNSNASQQNFFLNQKIKNQQVPVNLYENHFEIFQDQKSLNQKKNINNQKDILQEQTQQNSKENQIQQEKKRQLSQFRDSFFSNADLNKENFDPNTPLFNHDQNITLNQNQKSKATSNQNIEKIIINNLDKQKQIPQNDKNAFNFPVKKDLQLKINDQKQIYQQQLKELKQNKKNQLKGLQKNLALSDEEQESDDAKNDEIYEEDQNILINKTNLIVKIQEQSNKNQFDNKKNQSPKNQNTVVYTNSLKPSQKIDLKIQKKLFAENLQEKSDNQIEKNLNNKEQEQIIEKSFQIKATDFEEDLSANQKTYQKSKQPDENQLQQQQIQNSEKSQLTTSSIKKNNEDSGFFENFDKNFKVLIAKTNQKDPKKYLSNNTYHKQKQNIRKSLYGEFQKAWLQNDNSAKKINVSNNQQKYNDKYSNLTLSFLQQQKEPKSNQNQNNTKNYNTQFSPLNFHVNKYNYTEKNANQSHNQINYNIPVSPLSNFQINNKNNRAKENKEISDLILNKKIGETEKDSEKSLKLKFNRNQSSSLLNEKQNNKIINNPVKNNQNQDLLINNNIQSHENRFNSNNNNRNININFKNNNSQSFLTNFYNNNLQRTNRCNSNSSNTPTYYHNNQIKNYVIHNNDFNTLYKNTVQNNENKQKNIIFYQKRETSQNSNYRSLSPMNTSNGIIHIQQQQNGHSNNKSSSNLVSSQPSFNLRYSTNLNNNCEKNNFENFKQNLNQNLSQNQTINYKIQNNFDKHYNNNINKFATTKTTFLNNNNSLNNLNKKISSHSYQTQNVLQLNNLNNNYNYNNNNYNNNNFNHYSNNNINSLPQSTAAYRDFRNLNIRGTLNSQGRTLSIQRSTTPNSYIQVNKLF</sequence>
<organism evidence="2 3">
    <name type="scientific">Pseudocohnilembus persalinus</name>
    <name type="common">Ciliate</name>
    <dbReference type="NCBI Taxonomy" id="266149"/>
    <lineage>
        <taxon>Eukaryota</taxon>
        <taxon>Sar</taxon>
        <taxon>Alveolata</taxon>
        <taxon>Ciliophora</taxon>
        <taxon>Intramacronucleata</taxon>
        <taxon>Oligohymenophorea</taxon>
        <taxon>Scuticociliatia</taxon>
        <taxon>Philasterida</taxon>
        <taxon>Pseudocohnilembidae</taxon>
        <taxon>Pseudocohnilembus</taxon>
    </lineage>
</organism>
<reference evidence="2 3" key="1">
    <citation type="journal article" date="2015" name="Sci. Rep.">
        <title>Genome of the facultative scuticociliatosis pathogen Pseudocohnilembus persalinus provides insight into its virulence through horizontal gene transfer.</title>
        <authorList>
            <person name="Xiong J."/>
            <person name="Wang G."/>
            <person name="Cheng J."/>
            <person name="Tian M."/>
            <person name="Pan X."/>
            <person name="Warren A."/>
            <person name="Jiang C."/>
            <person name="Yuan D."/>
            <person name="Miao W."/>
        </authorList>
    </citation>
    <scope>NUCLEOTIDE SEQUENCE [LARGE SCALE GENOMIC DNA]</scope>
    <source>
        <strain evidence="2">36N120E</strain>
    </source>
</reference>
<dbReference type="AlphaFoldDB" id="A0A0V0R5T5"/>
<dbReference type="Proteomes" id="UP000054937">
    <property type="component" value="Unassembled WGS sequence"/>
</dbReference>
<evidence type="ECO:0000256" key="1">
    <source>
        <dbReference type="SAM" id="Coils"/>
    </source>
</evidence>
<dbReference type="InParanoid" id="A0A0V0R5T5"/>
<keyword evidence="1" id="KW-0175">Coiled coil</keyword>
<dbReference type="EMBL" id="LDAU01000044">
    <property type="protein sequence ID" value="KRX09833.1"/>
    <property type="molecule type" value="Genomic_DNA"/>
</dbReference>
<keyword evidence="3" id="KW-1185">Reference proteome</keyword>
<accession>A0A0V0R5T5</accession>
<protein>
    <submittedName>
        <fullName evidence="2">Uncharacterized protein</fullName>
    </submittedName>
</protein>
<comment type="caution">
    <text evidence="2">The sequence shown here is derived from an EMBL/GenBank/DDBJ whole genome shotgun (WGS) entry which is preliminary data.</text>
</comment>
<gene>
    <name evidence="2" type="ORF">PPERSA_02705</name>
</gene>
<feature type="coiled-coil region" evidence="1">
    <location>
        <begin position="214"/>
        <end position="243"/>
    </location>
</feature>
<evidence type="ECO:0000313" key="2">
    <source>
        <dbReference type="EMBL" id="KRX09833.1"/>
    </source>
</evidence>